<keyword evidence="2" id="KW-0489">Methyltransferase</keyword>
<gene>
    <name evidence="2" type="ORF">SAMN05443637_11499</name>
</gene>
<dbReference type="CDD" id="cd02440">
    <property type="entry name" value="AdoMet_MTases"/>
    <property type="match status" value="1"/>
</dbReference>
<dbReference type="Proteomes" id="UP000184363">
    <property type="component" value="Unassembled WGS sequence"/>
</dbReference>
<dbReference type="PANTHER" id="PTHR43861:SF1">
    <property type="entry name" value="TRANS-ACONITATE 2-METHYLTRANSFERASE"/>
    <property type="match status" value="1"/>
</dbReference>
<dbReference type="AlphaFoldDB" id="A0A1M6WCR9"/>
<dbReference type="Gene3D" id="3.40.50.150">
    <property type="entry name" value="Vaccinia Virus protein VP39"/>
    <property type="match status" value="1"/>
</dbReference>
<name>A0A1M6WCR9_PSETH</name>
<accession>A0A1M6WCR9</accession>
<evidence type="ECO:0000313" key="2">
    <source>
        <dbReference type="EMBL" id="SHK91532.1"/>
    </source>
</evidence>
<dbReference type="GO" id="GO:0008168">
    <property type="term" value="F:methyltransferase activity"/>
    <property type="evidence" value="ECO:0007669"/>
    <property type="project" value="UniProtKB-KW"/>
</dbReference>
<dbReference type="EMBL" id="FRAP01000014">
    <property type="protein sequence ID" value="SHK91532.1"/>
    <property type="molecule type" value="Genomic_DNA"/>
</dbReference>
<dbReference type="PANTHER" id="PTHR43861">
    <property type="entry name" value="TRANS-ACONITATE 2-METHYLTRANSFERASE-RELATED"/>
    <property type="match status" value="1"/>
</dbReference>
<sequence length="322" mass="34474">MTPQGAGKRVDATSLIKSFDAHARTYDRMVGADRNYHEHLRITTKRMGLKGGAGMRLLDVGCGTGASTAALLDAAPEAEVVAVDASGEMLAEARRKTWTGNVTFVQGDVEDLERAGVTGPFDGILAAYLIRNVEDPNAALRTLFGLLKPGAPLALHEYSVRDSFRAEFVWSLVSWGIIIPLGKIRTGDAGLYRYLWRSVMEFDGVEALTTRMKACGFVDVLHQTMPGWQQHILHTFLGRRPPNPEEAVPEGVAEQPTEVLEPAGPETAQKAAGKAAEVAPEKTAETPAPEVGAAEPQVSGFGNESPTPPSGIPVQGKPDPEK</sequence>
<evidence type="ECO:0000313" key="3">
    <source>
        <dbReference type="Proteomes" id="UP000184363"/>
    </source>
</evidence>
<dbReference type="RefSeq" id="WP_073458364.1">
    <property type="nucleotide sequence ID" value="NZ_CALGVN010000014.1"/>
</dbReference>
<evidence type="ECO:0000256" key="1">
    <source>
        <dbReference type="SAM" id="MobiDB-lite"/>
    </source>
</evidence>
<proteinExistence type="predicted"/>
<dbReference type="SUPFAM" id="SSF53335">
    <property type="entry name" value="S-adenosyl-L-methionine-dependent methyltransferases"/>
    <property type="match status" value="1"/>
</dbReference>
<keyword evidence="3" id="KW-1185">Reference proteome</keyword>
<feature type="region of interest" description="Disordered" evidence="1">
    <location>
        <begin position="238"/>
        <end position="322"/>
    </location>
</feature>
<dbReference type="STRING" id="1848.SAMN05443637_11499"/>
<organism evidence="2 3">
    <name type="scientific">Pseudonocardia thermophila</name>
    <dbReference type="NCBI Taxonomy" id="1848"/>
    <lineage>
        <taxon>Bacteria</taxon>
        <taxon>Bacillati</taxon>
        <taxon>Actinomycetota</taxon>
        <taxon>Actinomycetes</taxon>
        <taxon>Pseudonocardiales</taxon>
        <taxon>Pseudonocardiaceae</taxon>
        <taxon>Pseudonocardia</taxon>
    </lineage>
</organism>
<feature type="compositionally biased region" description="Low complexity" evidence="1">
    <location>
        <begin position="266"/>
        <end position="278"/>
    </location>
</feature>
<dbReference type="GO" id="GO:0032259">
    <property type="term" value="P:methylation"/>
    <property type="evidence" value="ECO:0007669"/>
    <property type="project" value="UniProtKB-KW"/>
</dbReference>
<reference evidence="2 3" key="1">
    <citation type="submission" date="2016-11" db="EMBL/GenBank/DDBJ databases">
        <authorList>
            <person name="Jaros S."/>
            <person name="Januszkiewicz K."/>
            <person name="Wedrychowicz H."/>
        </authorList>
    </citation>
    <scope>NUCLEOTIDE SEQUENCE [LARGE SCALE GENOMIC DNA]</scope>
    <source>
        <strain evidence="2 3">DSM 43832</strain>
    </source>
</reference>
<keyword evidence="2" id="KW-0830">Ubiquinone</keyword>
<dbReference type="InterPro" id="IPR029063">
    <property type="entry name" value="SAM-dependent_MTases_sf"/>
</dbReference>
<dbReference type="Pfam" id="PF01209">
    <property type="entry name" value="Ubie_methyltran"/>
    <property type="match status" value="1"/>
</dbReference>
<keyword evidence="2" id="KW-0808">Transferase</keyword>
<protein>
    <submittedName>
        <fullName evidence="2">Ubiquinone/menaquinone biosynthesis C-methylase UbiE</fullName>
    </submittedName>
</protein>